<dbReference type="SUPFAM" id="SSF69360">
    <property type="entry name" value="Cell wall binding repeat"/>
    <property type="match status" value="1"/>
</dbReference>
<organism evidence="2 3">
    <name type="scientific">[Clostridium] clostridioforme 90A8</name>
    <dbReference type="NCBI Taxonomy" id="999408"/>
    <lineage>
        <taxon>Bacteria</taxon>
        <taxon>Bacillati</taxon>
        <taxon>Bacillota</taxon>
        <taxon>Clostridia</taxon>
        <taxon>Lachnospirales</taxon>
        <taxon>Lachnospiraceae</taxon>
        <taxon>Enterocloster</taxon>
    </lineage>
</organism>
<keyword evidence="1" id="KW-0732">Signal</keyword>
<dbReference type="HOGENOM" id="CLU_030404_0_0_9"/>
<comment type="caution">
    <text evidence="2">The sequence shown here is derived from an EMBL/GenBank/DDBJ whole genome shotgun (WGS) entry which is preliminary data.</text>
</comment>
<feature type="chain" id="PRO_5002395412" description="Cell surface protein" evidence="1">
    <location>
        <begin position="29"/>
        <end position="550"/>
    </location>
</feature>
<dbReference type="RefSeq" id="WP_002593522.1">
    <property type="nucleotide sequence ID" value="NZ_KB850978.1"/>
</dbReference>
<evidence type="ECO:0000256" key="1">
    <source>
        <dbReference type="SAM" id="SignalP"/>
    </source>
</evidence>
<dbReference type="Gene3D" id="2.10.270.10">
    <property type="entry name" value="Cholin Binding"/>
    <property type="match status" value="3"/>
</dbReference>
<dbReference type="EMBL" id="AGYR01000036">
    <property type="protein sequence ID" value="ENZ13045.1"/>
    <property type="molecule type" value="Genomic_DNA"/>
</dbReference>
<evidence type="ECO:0000313" key="2">
    <source>
        <dbReference type="EMBL" id="ENZ13045.1"/>
    </source>
</evidence>
<dbReference type="Proteomes" id="UP000013085">
    <property type="component" value="Unassembled WGS sequence"/>
</dbReference>
<dbReference type="AlphaFoldDB" id="A0A0E2H8N6"/>
<accession>A0A0E2H8N6</accession>
<name>A0A0E2H8N6_9FIRM</name>
<protein>
    <recommendedName>
        <fullName evidence="4">Cell surface protein</fullName>
    </recommendedName>
</protein>
<evidence type="ECO:0000313" key="3">
    <source>
        <dbReference type="Proteomes" id="UP000013085"/>
    </source>
</evidence>
<gene>
    <name evidence="2" type="ORF">HMPREF1090_03326</name>
</gene>
<proteinExistence type="predicted"/>
<reference evidence="2 3" key="1">
    <citation type="submission" date="2013-01" db="EMBL/GenBank/DDBJ databases">
        <title>The Genome Sequence of Clostridium clostridioforme 90A8.</title>
        <authorList>
            <consortium name="The Broad Institute Genome Sequencing Platform"/>
            <person name="Earl A."/>
            <person name="Ward D."/>
            <person name="Feldgarden M."/>
            <person name="Gevers D."/>
            <person name="Courvalin P."/>
            <person name="Lambert T."/>
            <person name="Walker B."/>
            <person name="Young S.K."/>
            <person name="Zeng Q."/>
            <person name="Gargeya S."/>
            <person name="Fitzgerald M."/>
            <person name="Haas B."/>
            <person name="Abouelleil A."/>
            <person name="Alvarado L."/>
            <person name="Arachchi H.M."/>
            <person name="Berlin A.M."/>
            <person name="Chapman S.B."/>
            <person name="Dewar J."/>
            <person name="Goldberg J."/>
            <person name="Griggs A."/>
            <person name="Gujja S."/>
            <person name="Hansen M."/>
            <person name="Howarth C."/>
            <person name="Imamovic A."/>
            <person name="Larimer J."/>
            <person name="McCowan C."/>
            <person name="Murphy C."/>
            <person name="Neiman D."/>
            <person name="Pearson M."/>
            <person name="Priest M."/>
            <person name="Roberts A."/>
            <person name="Saif S."/>
            <person name="Shea T."/>
            <person name="Sisk P."/>
            <person name="Sykes S."/>
            <person name="Wortman J."/>
            <person name="Nusbaum C."/>
            <person name="Birren B."/>
        </authorList>
    </citation>
    <scope>NUCLEOTIDE SEQUENCE [LARGE SCALE GENOMIC DNA]</scope>
    <source>
        <strain evidence="2 3">90A8</strain>
    </source>
</reference>
<evidence type="ECO:0008006" key="4">
    <source>
        <dbReference type="Google" id="ProtNLM"/>
    </source>
</evidence>
<feature type="signal peptide" evidence="1">
    <location>
        <begin position="1"/>
        <end position="28"/>
    </location>
</feature>
<sequence length="550" mass="62969">MRKSMTAIMALTLSVGFSAALGMGSVQAAEGWTKINEEWRYYDQNDQPVTLTWKKSKDYWYYLSEDGTILKHCVFRDKDSIYYVDEEGKMVQDTWIYADAGSVAIDGFEEGWYYFGADGKGYRRKNSSFKRNIGGSIYIFDENGKMLSGWFDEDGNPIEDSDTPFAEGVYYAREDGRLLTGEWLDYGEIDEGIGGSDLDSEVAGRNYTDYDKMWIFFDSHSKKVKSNGDRLRQKTINGAKYGFDENGIMIPWWSKVASISNADKSNPSSDVSARYYSGYDGGALLKDSWFWMYPSENLDTEDYYDQECSWWHTDERGEVYRNRIRKINGRSYAFDGIGRMQTGFVLFDGKSEFVARYEVDDWSSEDFIEGTIYGIEKSDLYLFSPDELNDGSMQIGKDIAVELEDGVFHFGFASNGKAFGNRNRLQKKEGMYYINGLRLEADEEYGYGVVKVEDGADAYYQVVDTRGKVIEGKKKIVKDKEGGYLLIIRNRLVAWCGDEDKPRWRKGEEGTGFYHYDRGNKEDHFAGGLITATGMEPDIDGLPEEERLNF</sequence>
<dbReference type="PATRIC" id="fig|999408.3.peg.3600"/>